<dbReference type="GO" id="GO:0004672">
    <property type="term" value="F:protein kinase activity"/>
    <property type="evidence" value="ECO:0007669"/>
    <property type="project" value="InterPro"/>
</dbReference>
<protein>
    <recommendedName>
        <fullName evidence="1">Protein kinase domain-containing protein</fullName>
    </recommendedName>
</protein>
<comment type="caution">
    <text evidence="2">The sequence shown here is derived from an EMBL/GenBank/DDBJ whole genome shotgun (WGS) entry which is preliminary data.</text>
</comment>
<dbReference type="EMBL" id="CM032191">
    <property type="protein sequence ID" value="KAG7085463.1"/>
    <property type="molecule type" value="Genomic_DNA"/>
</dbReference>
<dbReference type="GO" id="GO:0005524">
    <property type="term" value="F:ATP binding"/>
    <property type="evidence" value="ECO:0007669"/>
    <property type="project" value="InterPro"/>
</dbReference>
<name>A0A9P7RLQ3_9AGAR</name>
<gene>
    <name evidence="2" type="ORF">E1B28_003024</name>
</gene>
<dbReference type="AlphaFoldDB" id="A0A9P7RLQ3"/>
<dbReference type="PROSITE" id="PS50011">
    <property type="entry name" value="PROTEIN_KINASE_DOM"/>
    <property type="match status" value="1"/>
</dbReference>
<dbReference type="InterPro" id="IPR011009">
    <property type="entry name" value="Kinase-like_dom_sf"/>
</dbReference>
<dbReference type="PANTHER" id="PTHR38248:SF2">
    <property type="entry name" value="FUNK1 11"/>
    <property type="match status" value="1"/>
</dbReference>
<evidence type="ECO:0000259" key="1">
    <source>
        <dbReference type="PROSITE" id="PS50011"/>
    </source>
</evidence>
<dbReference type="Pfam" id="PF17667">
    <property type="entry name" value="Pkinase_fungal"/>
    <property type="match status" value="1"/>
</dbReference>
<dbReference type="SUPFAM" id="SSF56112">
    <property type="entry name" value="Protein kinase-like (PK-like)"/>
    <property type="match status" value="1"/>
</dbReference>
<dbReference type="InterPro" id="IPR040976">
    <property type="entry name" value="Pkinase_fungal"/>
</dbReference>
<dbReference type="GeneID" id="66072100"/>
<keyword evidence="3" id="KW-1185">Reference proteome</keyword>
<proteinExistence type="predicted"/>
<dbReference type="KEGG" id="more:E1B28_003024"/>
<dbReference type="Gene3D" id="1.10.510.10">
    <property type="entry name" value="Transferase(Phosphotransferase) domain 1"/>
    <property type="match status" value="1"/>
</dbReference>
<dbReference type="OrthoDB" id="2747778at2759"/>
<sequence length="136" mass="15574">METCDTGTIRVCHCHARLMFKEIGRDLTHFETTGEIVQSATRCKGAYQDVKIIHRDVSVIRILGDGKRVLIDWDLSKLLEQKGGPRQKQRMGTWQFMSAKLLANTSAPVHELADDLESFYHVLVWVVLRFPPHPMT</sequence>
<dbReference type="RefSeq" id="XP_043001934.1">
    <property type="nucleotide sequence ID" value="XM_043159980.1"/>
</dbReference>
<reference evidence="2" key="1">
    <citation type="journal article" date="2021" name="Genome Biol. Evol.">
        <title>The assembled and annotated genome of the fairy-ring fungus Marasmius oreades.</title>
        <authorList>
            <person name="Hiltunen M."/>
            <person name="Ament-Velasquez S.L."/>
            <person name="Johannesson H."/>
        </authorList>
    </citation>
    <scope>NUCLEOTIDE SEQUENCE</scope>
    <source>
        <strain evidence="2">03SP1</strain>
    </source>
</reference>
<feature type="domain" description="Protein kinase" evidence="1">
    <location>
        <begin position="1"/>
        <end position="136"/>
    </location>
</feature>
<dbReference type="PANTHER" id="PTHR38248">
    <property type="entry name" value="FUNK1 6"/>
    <property type="match status" value="1"/>
</dbReference>
<evidence type="ECO:0000313" key="3">
    <source>
        <dbReference type="Proteomes" id="UP001049176"/>
    </source>
</evidence>
<accession>A0A9P7RLQ3</accession>
<dbReference type="Proteomes" id="UP001049176">
    <property type="component" value="Chromosome 11"/>
</dbReference>
<organism evidence="2 3">
    <name type="scientific">Marasmius oreades</name>
    <name type="common">fairy-ring Marasmius</name>
    <dbReference type="NCBI Taxonomy" id="181124"/>
    <lineage>
        <taxon>Eukaryota</taxon>
        <taxon>Fungi</taxon>
        <taxon>Dikarya</taxon>
        <taxon>Basidiomycota</taxon>
        <taxon>Agaricomycotina</taxon>
        <taxon>Agaricomycetes</taxon>
        <taxon>Agaricomycetidae</taxon>
        <taxon>Agaricales</taxon>
        <taxon>Marasmiineae</taxon>
        <taxon>Marasmiaceae</taxon>
        <taxon>Marasmius</taxon>
    </lineage>
</organism>
<dbReference type="InterPro" id="IPR000719">
    <property type="entry name" value="Prot_kinase_dom"/>
</dbReference>
<evidence type="ECO:0000313" key="2">
    <source>
        <dbReference type="EMBL" id="KAG7085463.1"/>
    </source>
</evidence>